<feature type="binding site" evidence="7">
    <location>
        <position position="88"/>
    </location>
    <ligand>
        <name>substrate</name>
    </ligand>
</feature>
<dbReference type="InterPro" id="IPR018177">
    <property type="entry name" value="L-lactate_DH_AS"/>
</dbReference>
<feature type="modified residue" description="Phosphotyrosine" evidence="7">
    <location>
        <position position="228"/>
    </location>
</feature>
<keyword evidence="5 7" id="KW-0520">NAD</keyword>
<evidence type="ECO:0000256" key="2">
    <source>
        <dbReference type="ARBA" id="ARBA00006054"/>
    </source>
</evidence>
<dbReference type="Pfam" id="PF00056">
    <property type="entry name" value="Ldh_1_N"/>
    <property type="match status" value="1"/>
</dbReference>
<comment type="caution">
    <text evidence="10">The sequence shown here is derived from an EMBL/GenBank/DDBJ whole genome shotgun (WGS) entry which is preliminary data.</text>
</comment>
<dbReference type="PIRSF" id="PIRSF000102">
    <property type="entry name" value="Lac_mal_DH"/>
    <property type="match status" value="1"/>
</dbReference>
<dbReference type="EC" id="1.1.1.27" evidence="3 7"/>
<dbReference type="EMBL" id="LDTZ01000016">
    <property type="protein sequence ID" value="KNA91349.1"/>
    <property type="molecule type" value="Genomic_DNA"/>
</dbReference>
<evidence type="ECO:0000313" key="10">
    <source>
        <dbReference type="EMBL" id="KNA91349.1"/>
    </source>
</evidence>
<evidence type="ECO:0000256" key="1">
    <source>
        <dbReference type="ARBA" id="ARBA00004843"/>
    </source>
</evidence>
<evidence type="ECO:0000256" key="5">
    <source>
        <dbReference type="ARBA" id="ARBA00023027"/>
    </source>
</evidence>
<sequence length="320" mass="33967">MNVRQARPSKLAIIGAGAVGTAIAYASLIRGVARTIALMDINTSKVTAEVLDLSHGLEFVPRADIIGDDDVSVCADADVVVFTAGAKQKPGQSRLELAEATINLTKNILPGAIKVAPNAIYIMVTNPVDIVTYAALKYSGLPSNQLFGSGTVLDSSRLRFLIAQHVGVAVQNVHGYIVGEHGDSEIPLWSSASIGGVPLLEWKPLPGGQAIDAPARERIQHEVVHAAYKIIEGKGATNYAIGLATTRIIEAVLNDEHRVMPISTVTGGYEGLDDVCLSLPTLIDRNGAGSRLEIKMSDAEHEGLMKSAETLREMQDKFGL</sequence>
<feature type="binding site" evidence="7">
    <location>
        <position position="45"/>
    </location>
    <ligand>
        <name>NAD(+)</name>
        <dbReference type="ChEBI" id="CHEBI:57540"/>
    </ligand>
</feature>
<dbReference type="PRINTS" id="PR00086">
    <property type="entry name" value="LLDHDRGNASE"/>
</dbReference>
<keyword evidence="7" id="KW-0963">Cytoplasm</keyword>
<name>A0ABR5ICE4_9ACTN</name>
<dbReference type="InterPro" id="IPR001557">
    <property type="entry name" value="L-lactate/malate_DH"/>
</dbReference>
<dbReference type="Proteomes" id="UP000037247">
    <property type="component" value="Unassembled WGS sequence"/>
</dbReference>
<feature type="binding site" evidence="7">
    <location>
        <begin position="85"/>
        <end position="86"/>
    </location>
    <ligand>
        <name>NAD(+)</name>
        <dbReference type="ChEBI" id="CHEBI:57540"/>
    </ligand>
</feature>
<accession>A0ABR5ICE4</accession>
<protein>
    <recommendedName>
        <fullName evidence="3 7">L-lactate dehydrogenase</fullName>
        <shortName evidence="7">L-LDH</shortName>
        <ecNumber evidence="3 7">1.1.1.27</ecNumber>
    </recommendedName>
</protein>
<gene>
    <name evidence="7" type="primary">ldh</name>
    <name evidence="10" type="ORF">ABW18_09015</name>
</gene>
<comment type="caution">
    <text evidence="7">Lacks conserved residue(s) required for the propagation of feature annotation.</text>
</comment>
<comment type="function">
    <text evidence="7">Catalyzes the conversion of lactate to pyruvate.</text>
</comment>
<dbReference type="InterPro" id="IPR001236">
    <property type="entry name" value="Lactate/malate_DH_N"/>
</dbReference>
<feature type="binding site" evidence="7">
    <location>
        <begin position="124"/>
        <end position="126"/>
    </location>
    <ligand>
        <name>NAD(+)</name>
        <dbReference type="ChEBI" id="CHEBI:57540"/>
    </ligand>
</feature>
<feature type="binding site" evidence="7">
    <location>
        <position position="94"/>
    </location>
    <ligand>
        <name>substrate</name>
    </ligand>
</feature>
<feature type="binding site" evidence="7">
    <location>
        <position position="149"/>
    </location>
    <ligand>
        <name>NAD(+)</name>
        <dbReference type="ChEBI" id="CHEBI:57540"/>
    </ligand>
</feature>
<keyword evidence="7" id="KW-0597">Phosphoprotein</keyword>
<dbReference type="HAMAP" id="MF_00488">
    <property type="entry name" value="Lactate_dehydrog"/>
    <property type="match status" value="1"/>
</dbReference>
<dbReference type="Gene3D" id="3.40.50.720">
    <property type="entry name" value="NAD(P)-binding Rossmann-like Domain"/>
    <property type="match status" value="1"/>
</dbReference>
<feature type="active site" description="Proton acceptor" evidence="7">
    <location>
        <position position="181"/>
    </location>
</feature>
<keyword evidence="7" id="KW-0021">Allosteric enzyme</keyword>
<dbReference type="CDD" id="cd05292">
    <property type="entry name" value="LDH_2"/>
    <property type="match status" value="1"/>
</dbReference>
<comment type="subunit">
    <text evidence="7">Homotetramer.</text>
</comment>
<dbReference type="PANTHER" id="PTHR43128">
    <property type="entry name" value="L-2-HYDROXYCARBOXYLATE DEHYDROGENASE (NAD(P)(+))"/>
    <property type="match status" value="1"/>
</dbReference>
<keyword evidence="11" id="KW-1185">Reference proteome</keyword>
<evidence type="ECO:0000256" key="3">
    <source>
        <dbReference type="ARBA" id="ARBA00012967"/>
    </source>
</evidence>
<feature type="domain" description="Lactate/malate dehydrogenase N-terminal" evidence="8">
    <location>
        <begin position="10"/>
        <end position="148"/>
    </location>
</feature>
<organism evidence="10 11">
    <name type="scientific">Gordonia jacobaea</name>
    <dbReference type="NCBI Taxonomy" id="122202"/>
    <lineage>
        <taxon>Bacteria</taxon>
        <taxon>Bacillati</taxon>
        <taxon>Actinomycetota</taxon>
        <taxon>Actinomycetes</taxon>
        <taxon>Mycobacteriales</taxon>
        <taxon>Gordoniaceae</taxon>
        <taxon>Gordonia</taxon>
    </lineage>
</organism>
<dbReference type="Pfam" id="PF02866">
    <property type="entry name" value="Ldh_1_C"/>
    <property type="match status" value="1"/>
</dbReference>
<proteinExistence type="inferred from homology"/>
<evidence type="ECO:0000313" key="11">
    <source>
        <dbReference type="Proteomes" id="UP000037247"/>
    </source>
</evidence>
<dbReference type="InterPro" id="IPR015955">
    <property type="entry name" value="Lactate_DH/Glyco_Ohase_4_C"/>
</dbReference>
<dbReference type="Gene3D" id="3.90.110.10">
    <property type="entry name" value="Lactate dehydrogenase/glycoside hydrolase, family 4, C-terminal"/>
    <property type="match status" value="1"/>
</dbReference>
<feature type="domain" description="Lactate/malate dehydrogenase C-terminal" evidence="9">
    <location>
        <begin position="151"/>
        <end position="315"/>
    </location>
</feature>
<dbReference type="PANTHER" id="PTHR43128:SF16">
    <property type="entry name" value="L-LACTATE DEHYDROGENASE"/>
    <property type="match status" value="1"/>
</dbReference>
<dbReference type="PROSITE" id="PS00064">
    <property type="entry name" value="L_LDH"/>
    <property type="match status" value="1"/>
</dbReference>
<dbReference type="SUPFAM" id="SSF56327">
    <property type="entry name" value="LDH C-terminal domain-like"/>
    <property type="match status" value="1"/>
</dbReference>
<feature type="binding site" evidence="7">
    <location>
        <position position="40"/>
    </location>
    <ligand>
        <name>NAD(+)</name>
        <dbReference type="ChEBI" id="CHEBI:57540"/>
    </ligand>
</feature>
<comment type="similarity">
    <text evidence="2 7">Belongs to the LDH/MDH superfamily. LDH family.</text>
</comment>
<feature type="binding site" evidence="7">
    <location>
        <begin position="126"/>
        <end position="129"/>
    </location>
    <ligand>
        <name>substrate</name>
    </ligand>
</feature>
<feature type="binding site" evidence="7">
    <location>
        <position position="237"/>
    </location>
    <ligand>
        <name>substrate</name>
    </ligand>
</feature>
<evidence type="ECO:0000256" key="4">
    <source>
        <dbReference type="ARBA" id="ARBA00023002"/>
    </source>
</evidence>
<feature type="binding site" evidence="7">
    <location>
        <position position="174"/>
    </location>
    <ligand>
        <name>beta-D-fructose 1,6-bisphosphate</name>
        <dbReference type="ChEBI" id="CHEBI:32966"/>
        <note>allosteric activator</note>
    </ligand>
</feature>
<dbReference type="InterPro" id="IPR022383">
    <property type="entry name" value="Lactate/malate_DH_C"/>
</dbReference>
<evidence type="ECO:0000259" key="9">
    <source>
        <dbReference type="Pfam" id="PF02866"/>
    </source>
</evidence>
<feature type="binding site" evidence="7">
    <location>
        <position position="159"/>
    </location>
    <ligand>
        <name>beta-D-fructose 1,6-bisphosphate</name>
        <dbReference type="ChEBI" id="CHEBI:32966"/>
        <note>allosteric activator</note>
    </ligand>
</feature>
<evidence type="ECO:0000259" key="8">
    <source>
        <dbReference type="Pfam" id="PF00056"/>
    </source>
</evidence>
<comment type="catalytic activity">
    <reaction evidence="6 7">
        <text>(S)-lactate + NAD(+) = pyruvate + NADH + H(+)</text>
        <dbReference type="Rhea" id="RHEA:23444"/>
        <dbReference type="ChEBI" id="CHEBI:15361"/>
        <dbReference type="ChEBI" id="CHEBI:15378"/>
        <dbReference type="ChEBI" id="CHEBI:16651"/>
        <dbReference type="ChEBI" id="CHEBI:57540"/>
        <dbReference type="ChEBI" id="CHEBI:57945"/>
        <dbReference type="EC" id="1.1.1.27"/>
    </reaction>
</comment>
<dbReference type="NCBIfam" id="TIGR01771">
    <property type="entry name" value="L-LDH-NAD"/>
    <property type="match status" value="1"/>
</dbReference>
<comment type="subcellular location">
    <subcellularLocation>
        <location evidence="7">Cytoplasm</location>
    </subcellularLocation>
</comment>
<dbReference type="SUPFAM" id="SSF51735">
    <property type="entry name" value="NAD(P)-binding Rossmann-fold domains"/>
    <property type="match status" value="1"/>
</dbReference>
<dbReference type="InterPro" id="IPR011304">
    <property type="entry name" value="L-lactate_DH"/>
</dbReference>
<reference evidence="10 11" key="1">
    <citation type="submission" date="2015-05" db="EMBL/GenBank/DDBJ databases">
        <title>Draft genome sequence of the bacterium Gordonia jacobaea a new member of the Gordonia genus.</title>
        <authorList>
            <person name="Jimenez-Galisteo G."/>
            <person name="Dominguez A."/>
            <person name="Munoz E."/>
            <person name="Vinas M."/>
        </authorList>
    </citation>
    <scope>NUCLEOTIDE SEQUENCE [LARGE SCALE GENOMIC DNA]</scope>
    <source>
        <strain evidence="11">mv1</strain>
    </source>
</reference>
<comment type="activity regulation">
    <text evidence="7">Allosterically activated by fructose 1,6-bisphosphate (FBP).</text>
</comment>
<dbReference type="InterPro" id="IPR036291">
    <property type="entry name" value="NAD(P)-bd_dom_sf"/>
</dbReference>
<feature type="binding site" evidence="7">
    <location>
        <begin position="154"/>
        <end position="157"/>
    </location>
    <ligand>
        <name>substrate</name>
    </ligand>
</feature>
<keyword evidence="4 7" id="KW-0560">Oxidoreductase</keyword>
<comment type="pathway">
    <text evidence="1 7">Fermentation; pyruvate fermentation to lactate; (S)-lactate from pyruvate: step 1/1.</text>
</comment>
<evidence type="ECO:0000256" key="7">
    <source>
        <dbReference type="HAMAP-Rule" id="MF_00488"/>
    </source>
</evidence>
<feature type="binding site" evidence="7">
    <location>
        <position position="19"/>
    </location>
    <ligand>
        <name>NAD(+)</name>
        <dbReference type="ChEBI" id="CHEBI:57540"/>
    </ligand>
</feature>
<evidence type="ECO:0000256" key="6">
    <source>
        <dbReference type="ARBA" id="ARBA00049258"/>
    </source>
</evidence>